<protein>
    <submittedName>
        <fullName evidence="1">Uncharacterized protein</fullName>
    </submittedName>
</protein>
<evidence type="ECO:0000313" key="1">
    <source>
        <dbReference type="EMBL" id="MEK9513077.1"/>
    </source>
</evidence>
<proteinExistence type="predicted"/>
<comment type="caution">
    <text evidence="1">The sequence shown here is derived from an EMBL/GenBank/DDBJ whole genome shotgun (WGS) entry which is preliminary data.</text>
</comment>
<keyword evidence="2" id="KW-1185">Reference proteome</keyword>
<dbReference type="RefSeq" id="WP_257720189.1">
    <property type="nucleotide sequence ID" value="NZ_JBBWYZ010000012.1"/>
</dbReference>
<dbReference type="Proteomes" id="UP001387447">
    <property type="component" value="Unassembled WGS sequence"/>
</dbReference>
<evidence type="ECO:0000313" key="2">
    <source>
        <dbReference type="Proteomes" id="UP001387447"/>
    </source>
</evidence>
<dbReference type="EMBL" id="JBBWYZ010000012">
    <property type="protein sequence ID" value="MEK9513077.1"/>
    <property type="molecule type" value="Genomic_DNA"/>
</dbReference>
<reference evidence="1 2" key="1">
    <citation type="journal article" date="2024" name="Front. Microbiol.">
        <title>Transcriptomic insights into the dominance of two phototrophs throughout the water column of a tropical hypersaline-alkaline crater lake (Dziani Dzaha, Mayotte).</title>
        <authorList>
            <person name="Duperron S."/>
            <person name="Halary S."/>
            <person name="Bouly J.-P."/>
            <person name="Roussel T."/>
            <person name="Hugoni M."/>
            <person name="Bruto M."/>
            <person name="Oger P."/>
            <person name="Duval C."/>
            <person name="Woo A."/>
            <person name="Jezequiel D."/>
            <person name="Ader M."/>
            <person name="Leboulanger C."/>
            <person name="Agogue H."/>
            <person name="Grossi V."/>
            <person name="Trousselier M."/>
            <person name="Bernard C."/>
        </authorList>
    </citation>
    <scope>NUCLEOTIDE SEQUENCE [LARGE SCALE GENOMIC DNA]</scope>
    <source>
        <strain evidence="1 2">PMC 851.14</strain>
    </source>
</reference>
<accession>A0ABU9EMG1</accession>
<sequence length="41" mass="4471">MAAAIFILPRHQSLNHSSRSCLPCKTRHISTISPLTGAKIL</sequence>
<gene>
    <name evidence="1" type="ORF">AAEJ74_15745</name>
</gene>
<name>A0ABU9EMG1_LIMFS</name>
<organism evidence="1 2">
    <name type="scientific">Limnospira fusiformis PMC 851.14</name>
    <dbReference type="NCBI Taxonomy" id="2219512"/>
    <lineage>
        <taxon>Bacteria</taxon>
        <taxon>Bacillati</taxon>
        <taxon>Cyanobacteriota</taxon>
        <taxon>Cyanophyceae</taxon>
        <taxon>Oscillatoriophycideae</taxon>
        <taxon>Oscillatoriales</taxon>
        <taxon>Sirenicapillariaceae</taxon>
        <taxon>Limnospira</taxon>
    </lineage>
</organism>